<name>A0AAW0V1N5_SCYPA</name>
<comment type="caution">
    <text evidence="1">The sequence shown here is derived from an EMBL/GenBank/DDBJ whole genome shotgun (WGS) entry which is preliminary data.</text>
</comment>
<evidence type="ECO:0000313" key="1">
    <source>
        <dbReference type="EMBL" id="KAK8405216.1"/>
    </source>
</evidence>
<protein>
    <recommendedName>
        <fullName evidence="3">Integrase zinc-binding domain-containing protein</fullName>
    </recommendedName>
</protein>
<dbReference type="AlphaFoldDB" id="A0AAW0V1N5"/>
<gene>
    <name evidence="1" type="ORF">O3P69_001647</name>
</gene>
<dbReference type="EMBL" id="JARAKH010000003">
    <property type="protein sequence ID" value="KAK8405216.1"/>
    <property type="molecule type" value="Genomic_DNA"/>
</dbReference>
<accession>A0AAW0V1N5</accession>
<keyword evidence="2" id="KW-1185">Reference proteome</keyword>
<dbReference type="Proteomes" id="UP001487740">
    <property type="component" value="Unassembled WGS sequence"/>
</dbReference>
<reference evidence="1 2" key="1">
    <citation type="submission" date="2023-03" db="EMBL/GenBank/DDBJ databases">
        <title>High-quality genome of Scylla paramamosain provides insights in environmental adaptation.</title>
        <authorList>
            <person name="Zhang L."/>
        </authorList>
    </citation>
    <scope>NUCLEOTIDE SEQUENCE [LARGE SCALE GENOMIC DNA]</scope>
    <source>
        <strain evidence="1">LZ_2023a</strain>
        <tissue evidence="1">Muscle</tissue>
    </source>
</reference>
<evidence type="ECO:0008006" key="3">
    <source>
        <dbReference type="Google" id="ProtNLM"/>
    </source>
</evidence>
<organism evidence="1 2">
    <name type="scientific">Scylla paramamosain</name>
    <name type="common">Mud crab</name>
    <dbReference type="NCBI Taxonomy" id="85552"/>
    <lineage>
        <taxon>Eukaryota</taxon>
        <taxon>Metazoa</taxon>
        <taxon>Ecdysozoa</taxon>
        <taxon>Arthropoda</taxon>
        <taxon>Crustacea</taxon>
        <taxon>Multicrustacea</taxon>
        <taxon>Malacostraca</taxon>
        <taxon>Eumalacostraca</taxon>
        <taxon>Eucarida</taxon>
        <taxon>Decapoda</taxon>
        <taxon>Pleocyemata</taxon>
        <taxon>Brachyura</taxon>
        <taxon>Eubrachyura</taxon>
        <taxon>Portunoidea</taxon>
        <taxon>Portunidae</taxon>
        <taxon>Portuninae</taxon>
        <taxon>Scylla</taxon>
    </lineage>
</organism>
<sequence>MTVDGLTVDWIHGNIYFIDILANKVLFLAASTHRCQTWELVVQEQPLTHLRLGADVSRHHAPTGNLAKSLPWLYLNRHYIHYIQHHRYSQGGVRDPPSAVDGVALLDSCPIILARLRGQGFPEALFLAHQVVAGMRACARVSVYWPDIGKFLRNYLDTCCYCRTVAPSKLRELMVLLMLITISSCRSIFLQYGAPQELATDVAQRSCPSRLVTSSTTGAFNTALASPTTLSSMAGLSSPYHARSIIANCTGRAGSLDTDVVDRAVLQYCNMPLAHPDKCNNLLLARHDAASKSFHAFQVGDRVSVQNQGTNRPRRWDRTGNVMEVQPHRQYTQVASVGAGGERGGDVKRGNWWLKSNHLPVARADVSRHHDHVPTGSLV</sequence>
<proteinExistence type="predicted"/>
<evidence type="ECO:0000313" key="2">
    <source>
        <dbReference type="Proteomes" id="UP001487740"/>
    </source>
</evidence>